<dbReference type="InParanoid" id="D8LK76"/>
<dbReference type="InterPro" id="IPR001240">
    <property type="entry name" value="PRAI_dom"/>
</dbReference>
<evidence type="ECO:0000256" key="10">
    <source>
        <dbReference type="ARBA" id="ARBA00023239"/>
    </source>
</evidence>
<feature type="domain" description="N-(5'phosphoribosyl) anthranilate isomerase (PRAI)" evidence="14">
    <location>
        <begin position="300"/>
        <end position="383"/>
    </location>
</feature>
<evidence type="ECO:0000259" key="14">
    <source>
        <dbReference type="Pfam" id="PF00697"/>
    </source>
</evidence>
<gene>
    <name evidence="15" type="ORF">Esi_0281_0043</name>
</gene>
<keyword evidence="11" id="KW-0511">Multifunctional enzyme</keyword>
<feature type="compositionally biased region" description="Acidic residues" evidence="12">
    <location>
        <begin position="399"/>
        <end position="411"/>
    </location>
</feature>
<evidence type="ECO:0000256" key="11">
    <source>
        <dbReference type="ARBA" id="ARBA00023268"/>
    </source>
</evidence>
<keyword evidence="10" id="KW-0456">Lyase</keyword>
<dbReference type="InterPro" id="IPR013785">
    <property type="entry name" value="Aldolase_TIM"/>
</dbReference>
<reference evidence="15 16" key="1">
    <citation type="journal article" date="2010" name="Nature">
        <title>The Ectocarpus genome and the independent evolution of multicellularity in brown algae.</title>
        <authorList>
            <person name="Cock J.M."/>
            <person name="Sterck L."/>
            <person name="Rouze P."/>
            <person name="Scornet D."/>
            <person name="Allen A.E."/>
            <person name="Amoutzias G."/>
            <person name="Anthouard V."/>
            <person name="Artiguenave F."/>
            <person name="Aury J.M."/>
            <person name="Badger J.H."/>
            <person name="Beszteri B."/>
            <person name="Billiau K."/>
            <person name="Bonnet E."/>
            <person name="Bothwell J.H."/>
            <person name="Bowler C."/>
            <person name="Boyen C."/>
            <person name="Brownlee C."/>
            <person name="Carrano C.J."/>
            <person name="Charrier B."/>
            <person name="Cho G.Y."/>
            <person name="Coelho S.M."/>
            <person name="Collen J."/>
            <person name="Corre E."/>
            <person name="Da Silva C."/>
            <person name="Delage L."/>
            <person name="Delaroque N."/>
            <person name="Dittami S.M."/>
            <person name="Doulbeau S."/>
            <person name="Elias M."/>
            <person name="Farnham G."/>
            <person name="Gachon C.M."/>
            <person name="Gschloessl B."/>
            <person name="Heesch S."/>
            <person name="Jabbari K."/>
            <person name="Jubin C."/>
            <person name="Kawai H."/>
            <person name="Kimura K."/>
            <person name="Kloareg B."/>
            <person name="Kupper F.C."/>
            <person name="Lang D."/>
            <person name="Le Bail A."/>
            <person name="Leblanc C."/>
            <person name="Lerouge P."/>
            <person name="Lohr M."/>
            <person name="Lopez P.J."/>
            <person name="Martens C."/>
            <person name="Maumus F."/>
            <person name="Michel G."/>
            <person name="Miranda-Saavedra D."/>
            <person name="Morales J."/>
            <person name="Moreau H."/>
            <person name="Motomura T."/>
            <person name="Nagasato C."/>
            <person name="Napoli C.A."/>
            <person name="Nelson D.R."/>
            <person name="Nyvall-Collen P."/>
            <person name="Peters A.F."/>
            <person name="Pommier C."/>
            <person name="Potin P."/>
            <person name="Poulain J."/>
            <person name="Quesneville H."/>
            <person name="Read B."/>
            <person name="Rensing S.A."/>
            <person name="Ritter A."/>
            <person name="Rousvoal S."/>
            <person name="Samanta M."/>
            <person name="Samson G."/>
            <person name="Schroeder D.C."/>
            <person name="Segurens B."/>
            <person name="Strittmatter M."/>
            <person name="Tonon T."/>
            <person name="Tregear J.W."/>
            <person name="Valentin K."/>
            <person name="von Dassow P."/>
            <person name="Yamagishi T."/>
            <person name="Van de Peer Y."/>
            <person name="Wincker P."/>
        </authorList>
    </citation>
    <scope>NUCLEOTIDE SEQUENCE [LARGE SCALE GENOMIC DNA]</scope>
    <source>
        <strain evidence="16">Ec32 / CCAP1310/4</strain>
    </source>
</reference>
<evidence type="ECO:0000256" key="8">
    <source>
        <dbReference type="ARBA" id="ARBA00023141"/>
    </source>
</evidence>
<comment type="pathway">
    <text evidence="3">Amino-acid biosynthesis; L-tryptophan biosynthesis; L-tryptophan from chorismate: step 3/5.</text>
</comment>
<dbReference type="EMBL" id="FN649760">
    <property type="protein sequence ID" value="CBN76040.1"/>
    <property type="molecule type" value="Genomic_DNA"/>
</dbReference>
<keyword evidence="6" id="KW-0028">Amino-acid biosynthesis</keyword>
<name>D8LK76_ECTSI</name>
<evidence type="ECO:0000259" key="13">
    <source>
        <dbReference type="Pfam" id="PF00218"/>
    </source>
</evidence>
<evidence type="ECO:0000256" key="5">
    <source>
        <dbReference type="ARBA" id="ARBA00007571"/>
    </source>
</evidence>
<dbReference type="AlphaFoldDB" id="D8LK76"/>
<dbReference type="PANTHER" id="PTHR42894:SF1">
    <property type="entry name" value="N-(5'-PHOSPHORIBOSYL)ANTHRANILATE ISOMERASE"/>
    <property type="match status" value="1"/>
</dbReference>
<keyword evidence="16" id="KW-1185">Reference proteome</keyword>
<dbReference type="STRING" id="2880.D8LK76"/>
<evidence type="ECO:0000256" key="9">
    <source>
        <dbReference type="ARBA" id="ARBA00023235"/>
    </source>
</evidence>
<sequence length="411" mass="44252">MEPLVEVHTDEEMTIALEAGARVVGVNNRNLHTFEMDLETTERVALVAAAMGVPWQNPTESWTRDRIVLSALSGITGPEDVKRFETMGVSMVLVGETLMRAEDPAKAIRTLLGEEDPTPVSEQRLVKVCGVTNVEDASTIATAGANLIGVIFAEGSPRRVTEKRARDIVKTVQAFGERNSPKHIEPPPQTDSSAEWFQAWSRKLVEASHRTPLVVGVFQNQPMEEIRRIVAETGLDLVQLHGDEGMEACAECGVPALRVVHVPAAAPGEERVESVLVGGERASPSAKSRAEEVLAQAPPNFAAGVLLDTSVKGVKGGTGLPFDHEVAKLVGEAGVPVIVAGGLDPDNVEVCVIFTESFGVDVSSGVEEAKGVKNPGEVKRFMEQARLAHKDLTAKLKQEEEEEEEEQGERI</sequence>
<dbReference type="InterPro" id="IPR011060">
    <property type="entry name" value="RibuloseP-bd_barrel"/>
</dbReference>
<dbReference type="PANTHER" id="PTHR42894">
    <property type="entry name" value="N-(5'-PHOSPHORIBOSYL)ANTHRANILATE ISOMERASE"/>
    <property type="match status" value="1"/>
</dbReference>
<dbReference type="InterPro" id="IPR013798">
    <property type="entry name" value="Indole-3-glycerol_P_synth_dom"/>
</dbReference>
<feature type="region of interest" description="Disordered" evidence="12">
    <location>
        <begin position="392"/>
        <end position="411"/>
    </location>
</feature>
<evidence type="ECO:0000256" key="2">
    <source>
        <dbReference type="ARBA" id="ARBA00001633"/>
    </source>
</evidence>
<evidence type="ECO:0000256" key="3">
    <source>
        <dbReference type="ARBA" id="ARBA00004664"/>
    </source>
</evidence>
<dbReference type="Gene3D" id="3.20.20.70">
    <property type="entry name" value="Aldolase class I"/>
    <property type="match status" value="2"/>
</dbReference>
<dbReference type="eggNOG" id="KOG4201">
    <property type="taxonomic scope" value="Eukaryota"/>
</dbReference>
<dbReference type="HAMAP" id="MF_00135">
    <property type="entry name" value="PRAI"/>
    <property type="match status" value="1"/>
</dbReference>
<comment type="catalytic activity">
    <reaction evidence="2">
        <text>1-(2-carboxyphenylamino)-1-deoxy-D-ribulose 5-phosphate + H(+) = (1S,2R)-1-C-(indol-3-yl)glycerol 3-phosphate + CO2 + H2O</text>
        <dbReference type="Rhea" id="RHEA:23476"/>
        <dbReference type="ChEBI" id="CHEBI:15377"/>
        <dbReference type="ChEBI" id="CHEBI:15378"/>
        <dbReference type="ChEBI" id="CHEBI:16526"/>
        <dbReference type="ChEBI" id="CHEBI:58613"/>
        <dbReference type="ChEBI" id="CHEBI:58866"/>
        <dbReference type="EC" id="4.1.1.48"/>
    </reaction>
</comment>
<dbReference type="InterPro" id="IPR044643">
    <property type="entry name" value="TrpF_fam"/>
</dbReference>
<dbReference type="GO" id="GO:0004425">
    <property type="term" value="F:indole-3-glycerol-phosphate synthase activity"/>
    <property type="evidence" value="ECO:0007669"/>
    <property type="project" value="UniProtKB-EC"/>
</dbReference>
<comment type="pathway">
    <text evidence="4">Amino-acid biosynthesis; L-tryptophan biosynthesis; L-tryptophan from chorismate: step 4/5.</text>
</comment>
<dbReference type="UniPathway" id="UPA00035">
    <property type="reaction ID" value="UER00042"/>
</dbReference>
<protein>
    <submittedName>
        <fullName evidence="15">Bifunctional Indole-3-Glycerol Phosphate Synthase/Phosphoribosylanthranilate Isomerase (C-terminal)</fullName>
        <ecNumber evidence="15">5.3.1.24</ecNumber>
    </submittedName>
</protein>
<dbReference type="OrthoDB" id="524799at2759"/>
<dbReference type="GO" id="GO:0004640">
    <property type="term" value="F:phosphoribosylanthranilate isomerase activity"/>
    <property type="evidence" value="ECO:0007669"/>
    <property type="project" value="UniProtKB-EC"/>
</dbReference>
<keyword evidence="8" id="KW-0057">Aromatic amino acid biosynthesis</keyword>
<feature type="domain" description="N-(5'phosphoribosyl) anthranilate isomerase (PRAI)" evidence="14">
    <location>
        <begin position="192"/>
        <end position="264"/>
    </location>
</feature>
<keyword evidence="9 15" id="KW-0413">Isomerase</keyword>
<evidence type="ECO:0000256" key="12">
    <source>
        <dbReference type="SAM" id="MobiDB-lite"/>
    </source>
</evidence>
<comment type="catalytic activity">
    <reaction evidence="1">
        <text>N-(5-phospho-beta-D-ribosyl)anthranilate = 1-(2-carboxyphenylamino)-1-deoxy-D-ribulose 5-phosphate</text>
        <dbReference type="Rhea" id="RHEA:21540"/>
        <dbReference type="ChEBI" id="CHEBI:18277"/>
        <dbReference type="ChEBI" id="CHEBI:58613"/>
        <dbReference type="EC" id="5.3.1.24"/>
    </reaction>
</comment>
<comment type="similarity">
    <text evidence="5">Belongs to the TrpF family.</text>
</comment>
<keyword evidence="7" id="KW-0822">Tryptophan biosynthesis</keyword>
<evidence type="ECO:0000313" key="15">
    <source>
        <dbReference type="EMBL" id="CBN76040.1"/>
    </source>
</evidence>
<dbReference type="Pfam" id="PF00697">
    <property type="entry name" value="PRAI"/>
    <property type="match status" value="2"/>
</dbReference>
<dbReference type="Proteomes" id="UP000002630">
    <property type="component" value="Unassembled WGS sequence"/>
</dbReference>
<evidence type="ECO:0000313" key="16">
    <source>
        <dbReference type="Proteomes" id="UP000002630"/>
    </source>
</evidence>
<evidence type="ECO:0000256" key="4">
    <source>
        <dbReference type="ARBA" id="ARBA00004696"/>
    </source>
</evidence>
<dbReference type="CDD" id="cd00405">
    <property type="entry name" value="PRAI"/>
    <property type="match status" value="1"/>
</dbReference>
<dbReference type="SUPFAM" id="SSF51366">
    <property type="entry name" value="Ribulose-phoshate binding barrel"/>
    <property type="match status" value="2"/>
</dbReference>
<evidence type="ECO:0000256" key="1">
    <source>
        <dbReference type="ARBA" id="ARBA00001164"/>
    </source>
</evidence>
<feature type="domain" description="Indole-3-glycerol phosphate synthase" evidence="13">
    <location>
        <begin position="1"/>
        <end position="111"/>
    </location>
</feature>
<dbReference type="eggNOG" id="KOG4202">
    <property type="taxonomic scope" value="Eukaryota"/>
</dbReference>
<dbReference type="GO" id="GO:0000162">
    <property type="term" value="P:L-tryptophan biosynthetic process"/>
    <property type="evidence" value="ECO:0007669"/>
    <property type="project" value="UniProtKB-UniPathway"/>
</dbReference>
<dbReference type="Pfam" id="PF00218">
    <property type="entry name" value="IGPS"/>
    <property type="match status" value="1"/>
</dbReference>
<organism evidence="15 16">
    <name type="scientific">Ectocarpus siliculosus</name>
    <name type="common">Brown alga</name>
    <name type="synonym">Conferva siliculosa</name>
    <dbReference type="NCBI Taxonomy" id="2880"/>
    <lineage>
        <taxon>Eukaryota</taxon>
        <taxon>Sar</taxon>
        <taxon>Stramenopiles</taxon>
        <taxon>Ochrophyta</taxon>
        <taxon>PX clade</taxon>
        <taxon>Phaeophyceae</taxon>
        <taxon>Ectocarpales</taxon>
        <taxon>Ectocarpaceae</taxon>
        <taxon>Ectocarpus</taxon>
    </lineage>
</organism>
<evidence type="ECO:0000256" key="6">
    <source>
        <dbReference type="ARBA" id="ARBA00022605"/>
    </source>
</evidence>
<accession>D8LK76</accession>
<proteinExistence type="inferred from homology"/>
<dbReference type="EC" id="5.3.1.24" evidence="15"/>
<evidence type="ECO:0000256" key="7">
    <source>
        <dbReference type="ARBA" id="ARBA00022822"/>
    </source>
</evidence>